<dbReference type="GO" id="GO:0005664">
    <property type="term" value="C:nuclear origin of replication recognition complex"/>
    <property type="evidence" value="ECO:0007669"/>
    <property type="project" value="TreeGrafter"/>
</dbReference>
<dbReference type="GO" id="GO:0003688">
    <property type="term" value="F:DNA replication origin binding"/>
    <property type="evidence" value="ECO:0007669"/>
    <property type="project" value="TreeGrafter"/>
</dbReference>
<reference evidence="13 14" key="1">
    <citation type="journal article" date="2018" name="IMA Fungus">
        <title>IMA Genome-F 9: Draft genome sequence of Annulohypoxylon stygium, Aspergillus mulundensis, Berkeleyomyces basicola (syn. Thielaviopsis basicola), Ceratocystis smalleyi, two Cercospora beticola strains, Coleophoma cylindrospora, Fusarium fracticaudum, Phialophora cf. hyalina, and Morchella septimelata.</title>
        <authorList>
            <person name="Wingfield B.D."/>
            <person name="Bills G.F."/>
            <person name="Dong Y."/>
            <person name="Huang W."/>
            <person name="Nel W.J."/>
            <person name="Swalarsk-Parry B.S."/>
            <person name="Vaghefi N."/>
            <person name="Wilken P.M."/>
            <person name="An Z."/>
            <person name="de Beer Z.W."/>
            <person name="De Vos L."/>
            <person name="Chen L."/>
            <person name="Duong T.A."/>
            <person name="Gao Y."/>
            <person name="Hammerbacher A."/>
            <person name="Kikkert J.R."/>
            <person name="Li Y."/>
            <person name="Li H."/>
            <person name="Li K."/>
            <person name="Li Q."/>
            <person name="Liu X."/>
            <person name="Ma X."/>
            <person name="Naidoo K."/>
            <person name="Pethybridge S.J."/>
            <person name="Sun J."/>
            <person name="Steenkamp E.T."/>
            <person name="van der Nest M.A."/>
            <person name="van Wyk S."/>
            <person name="Wingfield M.J."/>
            <person name="Xiong C."/>
            <person name="Yue Q."/>
            <person name="Zhang X."/>
        </authorList>
    </citation>
    <scope>NUCLEOTIDE SEQUENCE [LARGE SCALE GENOMIC DNA]</scope>
    <source>
        <strain evidence="13 14">BP5796</strain>
    </source>
</reference>
<dbReference type="PANTHER" id="PTHR12087:SF0">
    <property type="entry name" value="ORIGIN RECOGNITION COMPLEX SUBUNIT 4"/>
    <property type="match status" value="1"/>
</dbReference>
<evidence type="ECO:0000256" key="9">
    <source>
        <dbReference type="ARBA" id="ARBA00023242"/>
    </source>
</evidence>
<keyword evidence="4" id="KW-0235">DNA replication</keyword>
<dbReference type="Proteomes" id="UP000256328">
    <property type="component" value="Unassembled WGS sequence"/>
</dbReference>
<evidence type="ECO:0000313" key="13">
    <source>
        <dbReference type="EMBL" id="RDW91057.1"/>
    </source>
</evidence>
<dbReference type="SMART" id="SM00382">
    <property type="entry name" value="AAA"/>
    <property type="match status" value="1"/>
</dbReference>
<dbReference type="OrthoDB" id="343623at2759"/>
<dbReference type="SMART" id="SM00384">
    <property type="entry name" value="AT_hook"/>
    <property type="match status" value="3"/>
</dbReference>
<sequence length="888" mass="97507">MSSSNRKRSRPQLQDIDELSPPPVENTPSSVKRRKFGTQVSSPSIPTVAGFFKKTAAYFGLDDATQQARDDAEAEAFDELGATEGDIEILESQEEDSTGSQRGRASKSVRTATKKTTEEIAESDHEVVQAPAKKRGRPPKNKQGSADPPANLASSTAEKEPPKKRGRPSKRAMLNKAKILAKQAARERIEAEAHESEEPGIDNGATLTKDKVSTNNDEIVEARAAEGIEKAAVLDRGNETQPAFAETNGTDIPIKRKRGRPRKNPIVEPDNATANNDLGFKDAPKSGSGRHNKKGVEHAQAVHGKSIYDFEISDDELRPGNKVAKRPIAKSTIREATPESDLEIEVAPAELADGGDSDEEDDEVCEVCGKAESKAPNLIVFCESCPRAVHQKCYDIPAIPRGDWFCRACQAGLTVADPSEQEALTNGGTTTDLVNRLPDIDGCENHLRATQRIVLDKLTGKKNIMLRGFNDEMQKVFQLVEQTVQAGEGNSMLIIGARGSGKTTLVESVISDLSDQRENFHVIRLNGFIHTDDKLALREIWQQLGREMEVEDESDKPSNHADTLASLLALLSHPSEISEDQVGETAKSVIFILDEFDLFTTHPRQTLLYNLFDIAQARKAPIAVLGLTTRIDVVESLEKRVKSRFSHRYVHLSLPKSLPAFWDICKEGLLVSQDDVTEEIAVEGLDEFLSYWQGMIEELFQDRIFRDQLQTHFYRTKSVPELFTSCILPIANLSPSRFPLTGRAFESSVLSLSAPDSKLHMLQGLSEVELALLIAAARLDIILDTDTCNFAMAYDEYSSLTSRHKIQTSSTGIAALGASAKVWGREVALGAWERLAEYELLIPATMGAASGRDIGIGGRMWKVDVGLEEISGSLEGLTGIMAKWCREI</sequence>
<proteinExistence type="inferred from homology"/>
<keyword evidence="5" id="KW-0479">Metal-binding</keyword>
<evidence type="ECO:0000256" key="6">
    <source>
        <dbReference type="ARBA" id="ARBA00022771"/>
    </source>
</evidence>
<dbReference type="FunFam" id="3.40.50.300:FF:001597">
    <property type="entry name" value="Origin recognition complex subunit Orc4"/>
    <property type="match status" value="1"/>
</dbReference>
<dbReference type="InterPro" id="IPR016527">
    <property type="entry name" value="ORC4"/>
</dbReference>
<feature type="domain" description="PHD-type" evidence="12">
    <location>
        <begin position="362"/>
        <end position="412"/>
    </location>
</feature>
<comment type="subcellular location">
    <subcellularLocation>
        <location evidence="1">Nucleus</location>
    </subcellularLocation>
</comment>
<keyword evidence="7" id="KW-0862">Zinc</keyword>
<feature type="region of interest" description="Disordered" evidence="11">
    <location>
        <begin position="1"/>
        <end position="46"/>
    </location>
</feature>
<feature type="compositionally biased region" description="Basic and acidic residues" evidence="11">
    <location>
        <begin position="115"/>
        <end position="127"/>
    </location>
</feature>
<dbReference type="Pfam" id="PF00628">
    <property type="entry name" value="PHD"/>
    <property type="match status" value="1"/>
</dbReference>
<evidence type="ECO:0000256" key="4">
    <source>
        <dbReference type="ARBA" id="ARBA00022705"/>
    </source>
</evidence>
<dbReference type="AlphaFoldDB" id="A0A3D8SXK2"/>
<comment type="similarity">
    <text evidence="2">Belongs to the ORC4 family.</text>
</comment>
<evidence type="ECO:0000256" key="7">
    <source>
        <dbReference type="ARBA" id="ARBA00022833"/>
    </source>
</evidence>
<dbReference type="PROSITE" id="PS50016">
    <property type="entry name" value="ZF_PHD_2"/>
    <property type="match status" value="1"/>
</dbReference>
<dbReference type="CDD" id="cd15492">
    <property type="entry name" value="PHD_BRPF_JADE_like"/>
    <property type="match status" value="1"/>
</dbReference>
<dbReference type="CDD" id="cd00009">
    <property type="entry name" value="AAA"/>
    <property type="match status" value="1"/>
</dbReference>
<evidence type="ECO:0000313" key="14">
    <source>
        <dbReference type="Proteomes" id="UP000256328"/>
    </source>
</evidence>
<dbReference type="InterPro" id="IPR011011">
    <property type="entry name" value="Znf_FYVE_PHD"/>
</dbReference>
<dbReference type="InterPro" id="IPR027417">
    <property type="entry name" value="P-loop_NTPase"/>
</dbReference>
<keyword evidence="9" id="KW-0539">Nucleus</keyword>
<dbReference type="InterPro" id="IPR001965">
    <property type="entry name" value="Znf_PHD"/>
</dbReference>
<dbReference type="Gene3D" id="3.30.40.10">
    <property type="entry name" value="Zinc/RING finger domain, C3HC4 (zinc finger)"/>
    <property type="match status" value="1"/>
</dbReference>
<evidence type="ECO:0000256" key="10">
    <source>
        <dbReference type="PROSITE-ProRule" id="PRU00146"/>
    </source>
</evidence>
<dbReference type="PANTHER" id="PTHR12087">
    <property type="entry name" value="ORIGIN RECOGNITION COMPLEX SUBUNIT 4"/>
    <property type="match status" value="1"/>
</dbReference>
<dbReference type="Pfam" id="PF14629">
    <property type="entry name" value="ORC4_C"/>
    <property type="match status" value="1"/>
</dbReference>
<dbReference type="InterPro" id="IPR041664">
    <property type="entry name" value="AAA_16"/>
</dbReference>
<feature type="region of interest" description="Disordered" evidence="11">
    <location>
        <begin position="65"/>
        <end position="214"/>
    </location>
</feature>
<dbReference type="InterPro" id="IPR017956">
    <property type="entry name" value="AT_hook_DNA-bd_motif"/>
</dbReference>
<evidence type="ECO:0000259" key="12">
    <source>
        <dbReference type="PROSITE" id="PS50016"/>
    </source>
</evidence>
<dbReference type="InterPro" id="IPR019787">
    <property type="entry name" value="Znf_PHD-finger"/>
</dbReference>
<dbReference type="Pfam" id="PF13191">
    <property type="entry name" value="AAA_16"/>
    <property type="match status" value="1"/>
</dbReference>
<dbReference type="InterPro" id="IPR013083">
    <property type="entry name" value="Znf_RING/FYVE/PHD"/>
</dbReference>
<evidence type="ECO:0000256" key="8">
    <source>
        <dbReference type="ARBA" id="ARBA00023125"/>
    </source>
</evidence>
<dbReference type="Gene3D" id="3.40.50.300">
    <property type="entry name" value="P-loop containing nucleotide triphosphate hydrolases"/>
    <property type="match status" value="1"/>
</dbReference>
<evidence type="ECO:0000256" key="11">
    <source>
        <dbReference type="SAM" id="MobiDB-lite"/>
    </source>
</evidence>
<dbReference type="PRINTS" id="PR00929">
    <property type="entry name" value="ATHOOK"/>
</dbReference>
<feature type="compositionally biased region" description="Basic and acidic residues" evidence="11">
    <location>
        <begin position="184"/>
        <end position="197"/>
    </location>
</feature>
<protein>
    <recommendedName>
        <fullName evidence="3">Origin recognition complex subunit 4</fullName>
    </recommendedName>
</protein>
<dbReference type="SUPFAM" id="SSF52540">
    <property type="entry name" value="P-loop containing nucleoside triphosphate hydrolases"/>
    <property type="match status" value="1"/>
</dbReference>
<keyword evidence="6 10" id="KW-0863">Zinc-finger</keyword>
<dbReference type="InterPro" id="IPR032705">
    <property type="entry name" value="ORC4_C"/>
</dbReference>
<keyword evidence="14" id="KW-1185">Reference proteome</keyword>
<dbReference type="EMBL" id="PDLN01000003">
    <property type="protein sequence ID" value="RDW91057.1"/>
    <property type="molecule type" value="Genomic_DNA"/>
</dbReference>
<dbReference type="SUPFAM" id="SSF57903">
    <property type="entry name" value="FYVE/PHD zinc finger"/>
    <property type="match status" value="1"/>
</dbReference>
<evidence type="ECO:0000256" key="5">
    <source>
        <dbReference type="ARBA" id="ARBA00022723"/>
    </source>
</evidence>
<comment type="caution">
    <text evidence="13">The sequence shown here is derived from an EMBL/GenBank/DDBJ whole genome shotgun (WGS) entry which is preliminary data.</text>
</comment>
<feature type="compositionally biased region" description="Basic residues" evidence="11">
    <location>
        <begin position="1"/>
        <end position="10"/>
    </location>
</feature>
<dbReference type="GO" id="GO:0006270">
    <property type="term" value="P:DNA replication initiation"/>
    <property type="evidence" value="ECO:0007669"/>
    <property type="project" value="TreeGrafter"/>
</dbReference>
<dbReference type="GO" id="GO:0008270">
    <property type="term" value="F:zinc ion binding"/>
    <property type="evidence" value="ECO:0007669"/>
    <property type="project" value="UniProtKB-KW"/>
</dbReference>
<dbReference type="PROSITE" id="PS01359">
    <property type="entry name" value="ZF_PHD_1"/>
    <property type="match status" value="1"/>
</dbReference>
<dbReference type="SMART" id="SM00249">
    <property type="entry name" value="PHD"/>
    <property type="match status" value="1"/>
</dbReference>
<gene>
    <name evidence="13" type="ORF">BP5796_02222</name>
</gene>
<dbReference type="InterPro" id="IPR019786">
    <property type="entry name" value="Zinc_finger_PHD-type_CS"/>
</dbReference>
<name>A0A3D8SXK2_9HELO</name>
<keyword evidence="8" id="KW-0238">DNA-binding</keyword>
<evidence type="ECO:0000256" key="3">
    <source>
        <dbReference type="ARBA" id="ARBA00019083"/>
    </source>
</evidence>
<accession>A0A3D8SXK2</accession>
<feature type="compositionally biased region" description="Acidic residues" evidence="11">
    <location>
        <begin position="85"/>
        <end position="97"/>
    </location>
</feature>
<feature type="region of interest" description="Disordered" evidence="11">
    <location>
        <begin position="233"/>
        <end position="299"/>
    </location>
</feature>
<evidence type="ECO:0000256" key="1">
    <source>
        <dbReference type="ARBA" id="ARBA00004123"/>
    </source>
</evidence>
<dbReference type="InterPro" id="IPR003593">
    <property type="entry name" value="AAA+_ATPase"/>
</dbReference>
<evidence type="ECO:0000256" key="2">
    <source>
        <dbReference type="ARBA" id="ARBA00005334"/>
    </source>
</evidence>
<organism evidence="13 14">
    <name type="scientific">Coleophoma crateriformis</name>
    <dbReference type="NCBI Taxonomy" id="565419"/>
    <lineage>
        <taxon>Eukaryota</taxon>
        <taxon>Fungi</taxon>
        <taxon>Dikarya</taxon>
        <taxon>Ascomycota</taxon>
        <taxon>Pezizomycotina</taxon>
        <taxon>Leotiomycetes</taxon>
        <taxon>Helotiales</taxon>
        <taxon>Dermateaceae</taxon>
        <taxon>Coleophoma</taxon>
    </lineage>
</organism>